<dbReference type="SUPFAM" id="SSF57667">
    <property type="entry name" value="beta-beta-alpha zinc fingers"/>
    <property type="match status" value="2"/>
</dbReference>
<evidence type="ECO:0000313" key="5">
    <source>
        <dbReference type="Proteomes" id="UP001159405"/>
    </source>
</evidence>
<dbReference type="Proteomes" id="UP001159405">
    <property type="component" value="Unassembled WGS sequence"/>
</dbReference>
<keyword evidence="1" id="KW-0863">Zinc-finger</keyword>
<feature type="domain" description="C2H2-type" evidence="3">
    <location>
        <begin position="69"/>
        <end position="97"/>
    </location>
</feature>
<keyword evidence="1" id="KW-0862">Zinc</keyword>
<organism evidence="4 5">
    <name type="scientific">Porites lobata</name>
    <dbReference type="NCBI Taxonomy" id="104759"/>
    <lineage>
        <taxon>Eukaryota</taxon>
        <taxon>Metazoa</taxon>
        <taxon>Cnidaria</taxon>
        <taxon>Anthozoa</taxon>
        <taxon>Hexacorallia</taxon>
        <taxon>Scleractinia</taxon>
        <taxon>Fungiina</taxon>
        <taxon>Poritidae</taxon>
        <taxon>Porites</taxon>
    </lineage>
</organism>
<feature type="domain" description="C2H2-type" evidence="3">
    <location>
        <begin position="10"/>
        <end position="37"/>
    </location>
</feature>
<feature type="compositionally biased region" description="Polar residues" evidence="2">
    <location>
        <begin position="123"/>
        <end position="136"/>
    </location>
</feature>
<dbReference type="Pfam" id="PF00096">
    <property type="entry name" value="zf-C2H2"/>
    <property type="match status" value="3"/>
</dbReference>
<dbReference type="InterPro" id="IPR036236">
    <property type="entry name" value="Znf_C2H2_sf"/>
</dbReference>
<protein>
    <recommendedName>
        <fullName evidence="3">C2H2-type domain-containing protein</fullName>
    </recommendedName>
</protein>
<sequence>PPAKKPRKEYLCDTCGKTFSRPNHLNTHQRTHTGKKPYECTRCDKSFTQKSHLNRHLKAHDKQAAERTFTCATCGETFNNRAPYNAHIRTAHQQPATVTNRKRSAAKNTDAPAAKKHKKSADPGTSPTTPQTSAPGSSWHEDPVLIPSNLIPAAEENITDTYRQHWPQIRTRFSRRNRLQDWYNFRLSTISPTALREQLSRILADQPTVFKVKFSFGFILRNTETGALQYHHPSANNNLVLEQPFLISSPDDLERLYQQIAEIDYLEWVRQQRPNSKWVVDLITNVTWFVWKIRDHPIGRGKYLPGFIVDNTGITPLDRNIQRGKPYEDNLCFFRCLALHNGCHMKNLERDTQYYYQQYRDAGLGKKKFHGVKLSELDELEKLYEVNIQVYSLAPTQSHSKDEDNEENTPEIAATLLRRSHRHYSSTLYLNLYENHFSYIKDLARYSKSFCCSRCGKYWKRASNLRQHEKTCDGKVQLKYPGGAYHVPKTIFEELEDEGIVVPEEWRYFPYRATFDFECYFDKKKAQELKNTEKLTWQSAHVLLSVSVCSNVPGYQAPKCFVSNGDPNVFITEFMQYLTKISLKSSSILSEQFAPVFEALKQVPNRDDSTEDQLAQILVDIQEGSQQAESEEGEDNDEELSDYERDIDLMASDDDDDEEEIEPENEEDRAFLNDEVTENDPSFYRRLNVELDTERRQERRQQRDELAQYEDVLFGQEQTSDNKVLTKLAEKLNAYLQELPVLGFNSGKYDLNAVKEFVFPYLIESQPIKFTVKRNSNHMCLKTNSLKFLDISNYVAPGFSYDQFLRAYECEQTKGFFPYEWIDSLDKLEETSLPPHEAFYSSLKNQNITEEEYEYCQQVWEENEMSTFQEFLIWYNNLDVVPFLEAVEKMSQFWQERKIDMFKDGISVPGLTLKYLFSYLSPQTYFSLFDQANSDLYHLIKDNNTGGPSIIFHRYHEAGKTKIREAEEGEAAKLCEKIVGYDANALYLWALMQDMPTGSYTRRLSDNEFKPKSSVRMAIEWLEWVAHKEGIHIRHQLNNTEKRIGGRKLPVDGFNAQTQTAYQFHGCYWHGHDCALNRGKEFNEKRKKPMAQIREETRANTEYIRSKGYNVVEMYECQWREMKRTNRELRHFIATEVRRTLDQVKIMSPERILNEVRHERLFGCVEVDIRVPDHLKEKFSEMCPIFKNTEISRDDIGEFMKAYAEEHNIMAQPRRSLIGSMKGEKILLATPLLKWYLEHGLEVTKVHQVIEFTPQPCFKPFGDAVSDARRAGDADPSKAIIADTMKLVGNSGYGKTITNQLKHRNVEYCSDAHDQASRKVNTHLFRKLENITEDTYEVQSCKKSIKLNLPIQVGFFVYQYAKLRMLQFYYDFLDKYLNRSDFQMCEMDTNSAYIAISGDSVESLVKPELKAEFEADKCNWFPRTDTAEHKAYDKRKPGLFKVEWEGQGIVGLCSKTYYCFGAKDKFSCKGVNKKCNDINKDKYLNVLLTKQNSAGVNRGFRVVNNTMYTYEQVRDAFSYFYPKRKVLADGVSTTPLEI</sequence>
<reference evidence="4 5" key="1">
    <citation type="submission" date="2022-05" db="EMBL/GenBank/DDBJ databases">
        <authorList>
            <consortium name="Genoscope - CEA"/>
            <person name="William W."/>
        </authorList>
    </citation>
    <scope>NUCLEOTIDE SEQUENCE [LARGE SCALE GENOMIC DNA]</scope>
</reference>
<dbReference type="EMBL" id="CALNXK010000057">
    <property type="protein sequence ID" value="CAH3136023.1"/>
    <property type="molecule type" value="Genomic_DNA"/>
</dbReference>
<evidence type="ECO:0000259" key="3">
    <source>
        <dbReference type="PROSITE" id="PS50157"/>
    </source>
</evidence>
<dbReference type="Gene3D" id="3.30.160.60">
    <property type="entry name" value="Classic Zinc Finger"/>
    <property type="match status" value="3"/>
</dbReference>
<dbReference type="Gene3D" id="3.40.960.10">
    <property type="entry name" value="VSR Endonuclease"/>
    <property type="match status" value="1"/>
</dbReference>
<dbReference type="InterPro" id="IPR043502">
    <property type="entry name" value="DNA/RNA_pol_sf"/>
</dbReference>
<evidence type="ECO:0000256" key="2">
    <source>
        <dbReference type="SAM" id="MobiDB-lite"/>
    </source>
</evidence>
<keyword evidence="1" id="KW-0479">Metal-binding</keyword>
<feature type="region of interest" description="Disordered" evidence="2">
    <location>
        <begin position="90"/>
        <end position="142"/>
    </location>
</feature>
<dbReference type="PROSITE" id="PS50157">
    <property type="entry name" value="ZINC_FINGER_C2H2_2"/>
    <property type="match status" value="4"/>
</dbReference>
<feature type="region of interest" description="Disordered" evidence="2">
    <location>
        <begin position="652"/>
        <end position="675"/>
    </location>
</feature>
<dbReference type="SUPFAM" id="SSF56672">
    <property type="entry name" value="DNA/RNA polymerases"/>
    <property type="match status" value="1"/>
</dbReference>
<feature type="non-terminal residue" evidence="4">
    <location>
        <position position="1"/>
    </location>
</feature>
<evidence type="ECO:0000313" key="4">
    <source>
        <dbReference type="EMBL" id="CAH3136023.1"/>
    </source>
</evidence>
<proteinExistence type="predicted"/>
<keyword evidence="5" id="KW-1185">Reference proteome</keyword>
<feature type="domain" description="C2H2-type" evidence="3">
    <location>
        <begin position="38"/>
        <end position="65"/>
    </location>
</feature>
<comment type="caution">
    <text evidence="4">The sequence shown here is derived from an EMBL/GenBank/DDBJ whole genome shotgun (WGS) entry which is preliminary data.</text>
</comment>
<feature type="compositionally biased region" description="Acidic residues" evidence="2">
    <location>
        <begin position="652"/>
        <end position="667"/>
    </location>
</feature>
<dbReference type="SMART" id="SM00355">
    <property type="entry name" value="ZnF_C2H2"/>
    <property type="match status" value="3"/>
</dbReference>
<feature type="domain" description="C2H2-type" evidence="3">
    <location>
        <begin position="450"/>
        <end position="477"/>
    </location>
</feature>
<dbReference type="PANTHER" id="PTHR33206">
    <property type="entry name" value="PROTEIN CBG10425"/>
    <property type="match status" value="1"/>
</dbReference>
<dbReference type="InterPro" id="IPR013087">
    <property type="entry name" value="Znf_C2H2_type"/>
</dbReference>
<dbReference type="PROSITE" id="PS00028">
    <property type="entry name" value="ZINC_FINGER_C2H2_1"/>
    <property type="match status" value="3"/>
</dbReference>
<name>A0ABN8P7K9_9CNID</name>
<accession>A0ABN8P7K9</accession>
<evidence type="ECO:0000256" key="1">
    <source>
        <dbReference type="PROSITE-ProRule" id="PRU00042"/>
    </source>
</evidence>
<gene>
    <name evidence="4" type="ORF">PLOB_00038368</name>
</gene>
<dbReference type="PANTHER" id="PTHR33206:SF1">
    <property type="entry name" value="DNA-DIRECTED DNA POLYMERASE"/>
    <property type="match status" value="1"/>
</dbReference>